<keyword evidence="4 9" id="KW-0963">Cytoplasm</keyword>
<comment type="similarity">
    <text evidence="3 9">Belongs to the dihydroorotate dehydrogenase family. Type 1 subfamily.</text>
</comment>
<dbReference type="PIRSF" id="PIRSF000164">
    <property type="entry name" value="DHO_oxidase"/>
    <property type="match status" value="1"/>
</dbReference>
<evidence type="ECO:0000256" key="5">
    <source>
        <dbReference type="ARBA" id="ARBA00022630"/>
    </source>
</evidence>
<keyword evidence="5 9" id="KW-0285">Flavoprotein</keyword>
<feature type="binding site" evidence="9">
    <location>
        <begin position="76"/>
        <end position="80"/>
    </location>
    <ligand>
        <name>substrate</name>
    </ligand>
</feature>
<dbReference type="HAMAP" id="MF_00224">
    <property type="entry name" value="DHO_dh_type1"/>
    <property type="match status" value="1"/>
</dbReference>
<feature type="binding site" evidence="9">
    <location>
        <position position="173"/>
    </location>
    <ligand>
        <name>FMN</name>
        <dbReference type="ChEBI" id="CHEBI:58210"/>
    </ligand>
</feature>
<dbReference type="EC" id="1.3.-.-" evidence="9"/>
<dbReference type="InterPro" id="IPR033888">
    <property type="entry name" value="DHOD_1B"/>
</dbReference>
<feature type="binding site" evidence="9">
    <location>
        <begin position="278"/>
        <end position="279"/>
    </location>
    <ligand>
        <name>FMN</name>
        <dbReference type="ChEBI" id="CHEBI:58210"/>
    </ligand>
</feature>
<keyword evidence="12" id="KW-1185">Reference proteome</keyword>
<reference evidence="11 12" key="1">
    <citation type="submission" date="2024-09" db="EMBL/GenBank/DDBJ databases">
        <title>Laminarin stimulates single cell rates of sulfate reduction while oxygen inhibits transcriptomic activity in coastal marine sediment.</title>
        <authorList>
            <person name="Lindsay M."/>
            <person name="Orcutt B."/>
            <person name="Emerson D."/>
            <person name="Stepanauskas R."/>
            <person name="D'Angelo T."/>
        </authorList>
    </citation>
    <scope>NUCLEOTIDE SEQUENCE [LARGE SCALE GENOMIC DNA]</scope>
    <source>
        <strain evidence="11">SAG AM-311-K15</strain>
    </source>
</reference>
<proteinExistence type="inferred from homology"/>
<dbReference type="InterPro" id="IPR050074">
    <property type="entry name" value="DHO_dehydrogenase"/>
</dbReference>
<evidence type="ECO:0000256" key="2">
    <source>
        <dbReference type="ARBA" id="ARBA00004725"/>
    </source>
</evidence>
<protein>
    <recommendedName>
        <fullName evidence="9">Dihydroorotate dehydrogenase</fullName>
        <shortName evidence="9">DHOD</shortName>
        <shortName evidence="9">DHODase</shortName>
        <shortName evidence="9">DHOdehase</shortName>
        <ecNumber evidence="9">1.3.-.-</ecNumber>
    </recommendedName>
</protein>
<keyword evidence="6 9" id="KW-0288">FMN</keyword>
<organism evidence="11 12">
    <name type="scientific">candidate division CSSED10-310 bacterium</name>
    <dbReference type="NCBI Taxonomy" id="2855610"/>
    <lineage>
        <taxon>Bacteria</taxon>
        <taxon>Bacteria division CSSED10-310</taxon>
    </lineage>
</organism>
<keyword evidence="7 9" id="KW-0665">Pyrimidine biosynthesis</keyword>
<dbReference type="InterPro" id="IPR049622">
    <property type="entry name" value="Dihydroorotate_DH_I"/>
</dbReference>
<feature type="binding site" evidence="9">
    <location>
        <position position="199"/>
    </location>
    <ligand>
        <name>FMN</name>
        <dbReference type="ChEBI" id="CHEBI:58210"/>
    </ligand>
</feature>
<accession>A0ABV6Z012</accession>
<comment type="caution">
    <text evidence="11">The sequence shown here is derived from an EMBL/GenBank/DDBJ whole genome shotgun (WGS) entry which is preliminary data.</text>
</comment>
<keyword evidence="8 9" id="KW-0560">Oxidoreductase</keyword>
<feature type="binding site" evidence="9">
    <location>
        <position position="26"/>
    </location>
    <ligand>
        <name>FMN</name>
        <dbReference type="ChEBI" id="CHEBI:58210"/>
    </ligand>
</feature>
<gene>
    <name evidence="9" type="primary">pyrD</name>
    <name evidence="11" type="ORF">ACFL27_16460</name>
</gene>
<feature type="binding site" evidence="9">
    <location>
        <begin position="200"/>
        <end position="201"/>
    </location>
    <ligand>
        <name>substrate</name>
    </ligand>
</feature>
<dbReference type="GO" id="GO:0004589">
    <property type="term" value="F:dihydroorotate dehydrogenase (NAD+) activity"/>
    <property type="evidence" value="ECO:0007669"/>
    <property type="project" value="UniProtKB-EC"/>
</dbReference>
<comment type="cofactor">
    <cofactor evidence="9">
        <name>FMN</name>
        <dbReference type="ChEBI" id="CHEBI:58210"/>
    </cofactor>
    <text evidence="9">Binds 1 FMN per subunit.</text>
</comment>
<evidence type="ECO:0000313" key="12">
    <source>
        <dbReference type="Proteomes" id="UP001594351"/>
    </source>
</evidence>
<name>A0ABV6Z012_UNCC1</name>
<evidence type="ECO:0000256" key="8">
    <source>
        <dbReference type="ARBA" id="ARBA00023002"/>
    </source>
</evidence>
<dbReference type="InterPro" id="IPR005720">
    <property type="entry name" value="Dihydroorotate_DH_cat"/>
</dbReference>
<feature type="domain" description="Dihydroorotate dehydrogenase catalytic" evidence="10">
    <location>
        <begin position="10"/>
        <end position="299"/>
    </location>
</feature>
<feature type="binding site" evidence="9">
    <location>
        <position position="225"/>
    </location>
    <ligand>
        <name>FMN</name>
        <dbReference type="ChEBI" id="CHEBI:58210"/>
    </ligand>
</feature>
<feature type="binding site" evidence="9">
    <location>
        <position position="134"/>
    </location>
    <ligand>
        <name>FMN</name>
        <dbReference type="ChEBI" id="CHEBI:58210"/>
    </ligand>
</feature>
<dbReference type="NCBIfam" id="NF005574">
    <property type="entry name" value="PRK07259.1"/>
    <property type="match status" value="1"/>
</dbReference>
<feature type="active site" description="Nucleophile" evidence="9">
    <location>
        <position position="137"/>
    </location>
</feature>
<dbReference type="SUPFAM" id="SSF51395">
    <property type="entry name" value="FMN-linked oxidoreductases"/>
    <property type="match status" value="1"/>
</dbReference>
<evidence type="ECO:0000256" key="4">
    <source>
        <dbReference type="ARBA" id="ARBA00022490"/>
    </source>
</evidence>
<dbReference type="CDD" id="cd04740">
    <property type="entry name" value="DHOD_1B_like"/>
    <property type="match status" value="1"/>
</dbReference>
<feature type="binding site" evidence="9">
    <location>
        <position position="134"/>
    </location>
    <ligand>
        <name>substrate</name>
    </ligand>
</feature>
<dbReference type="Pfam" id="PF01180">
    <property type="entry name" value="DHO_dh"/>
    <property type="match status" value="1"/>
</dbReference>
<evidence type="ECO:0000259" key="10">
    <source>
        <dbReference type="Pfam" id="PF01180"/>
    </source>
</evidence>
<comment type="subcellular location">
    <subcellularLocation>
        <location evidence="1 9">Cytoplasm</location>
    </subcellularLocation>
</comment>
<evidence type="ECO:0000256" key="6">
    <source>
        <dbReference type="ARBA" id="ARBA00022643"/>
    </source>
</evidence>
<feature type="binding site" evidence="9">
    <location>
        <position position="106"/>
    </location>
    <ligand>
        <name>FMN</name>
        <dbReference type="ChEBI" id="CHEBI:58210"/>
    </ligand>
</feature>
<evidence type="ECO:0000256" key="7">
    <source>
        <dbReference type="ARBA" id="ARBA00022975"/>
    </source>
</evidence>
<comment type="pathway">
    <text evidence="2 9">Pyrimidine metabolism; UMP biosynthesis via de novo pathway.</text>
</comment>
<evidence type="ECO:0000313" key="11">
    <source>
        <dbReference type="EMBL" id="MFC1851785.1"/>
    </source>
</evidence>
<dbReference type="PROSITE" id="PS00912">
    <property type="entry name" value="DHODEHASE_2"/>
    <property type="match status" value="1"/>
</dbReference>
<feature type="binding site" evidence="9">
    <location>
        <begin position="256"/>
        <end position="257"/>
    </location>
    <ligand>
        <name>FMN</name>
        <dbReference type="ChEBI" id="CHEBI:58210"/>
    </ligand>
</feature>
<dbReference type="InterPro" id="IPR013785">
    <property type="entry name" value="Aldolase_TIM"/>
</dbReference>
<sequence>MVNLEDTNISVTVGSLHLKSPLIIVSGVFGYGEEFLKVAHFDPEEAGAVVLKGITLKPWAGNPPPRIVETAAGMLNSIGLQNIGVEQLVTRKLPLWENVNTKVIINVAGHSIEEYVEVSKIAASSPHVAALELNLSCPNVDRGGLVFGTDPHLVEQITSLVRQAVSHKPVWVKLTPNVENIGLIAQAAADGGAAAVSLINTLRGIAIDIETKSPILSKNIGGLSGPAIKPVALLKVAEVYKKFQESALSIPIIGMGGVMNATDVLEFIIAGANAVGVGTAMFYDPLSIQRINTELKQYLTKRFRQSGNQDDLTLASFTGSLTWN</sequence>
<comment type="catalytic activity">
    <reaction evidence="9">
        <text>(S)-dihydroorotate + A = orotate + AH2</text>
        <dbReference type="Rhea" id="RHEA:18073"/>
        <dbReference type="ChEBI" id="CHEBI:13193"/>
        <dbReference type="ChEBI" id="CHEBI:17499"/>
        <dbReference type="ChEBI" id="CHEBI:30839"/>
        <dbReference type="ChEBI" id="CHEBI:30864"/>
    </reaction>
</comment>
<dbReference type="Proteomes" id="UP001594351">
    <property type="component" value="Unassembled WGS sequence"/>
</dbReference>
<dbReference type="PANTHER" id="PTHR48109:SF1">
    <property type="entry name" value="DIHYDROOROTATE DEHYDROGENASE (FUMARATE)"/>
    <property type="match status" value="1"/>
</dbReference>
<dbReference type="NCBIfam" id="TIGR01037">
    <property type="entry name" value="pyrD_sub1_fam"/>
    <property type="match status" value="1"/>
</dbReference>
<dbReference type="PANTHER" id="PTHR48109">
    <property type="entry name" value="DIHYDROOROTATE DEHYDROGENASE (QUINONE), MITOCHONDRIAL-RELATED"/>
    <property type="match status" value="1"/>
</dbReference>
<feature type="binding site" evidence="9">
    <location>
        <position position="52"/>
    </location>
    <ligand>
        <name>substrate</name>
    </ligand>
</feature>
<evidence type="ECO:0000256" key="3">
    <source>
        <dbReference type="ARBA" id="ARBA00008008"/>
    </source>
</evidence>
<dbReference type="InterPro" id="IPR012135">
    <property type="entry name" value="Dihydroorotate_DH_1_2"/>
</dbReference>
<comment type="function">
    <text evidence="9">Catalyzes the conversion of dihydroorotate to orotate.</text>
</comment>
<evidence type="ECO:0000256" key="9">
    <source>
        <dbReference type="HAMAP-Rule" id="MF_00224"/>
    </source>
</evidence>
<feature type="binding site" evidence="9">
    <location>
        <begin position="52"/>
        <end position="53"/>
    </location>
    <ligand>
        <name>FMN</name>
        <dbReference type="ChEBI" id="CHEBI:58210"/>
    </ligand>
</feature>
<dbReference type="InterPro" id="IPR024920">
    <property type="entry name" value="Dihydroorotate_DH_1"/>
</dbReference>
<evidence type="ECO:0000256" key="1">
    <source>
        <dbReference type="ARBA" id="ARBA00004496"/>
    </source>
</evidence>
<dbReference type="Gene3D" id="3.20.20.70">
    <property type="entry name" value="Aldolase class I"/>
    <property type="match status" value="1"/>
</dbReference>
<dbReference type="EMBL" id="JBHPBY010000224">
    <property type="protein sequence ID" value="MFC1851785.1"/>
    <property type="molecule type" value="Genomic_DNA"/>
</dbReference>
<dbReference type="InterPro" id="IPR001295">
    <property type="entry name" value="Dihydroorotate_DH_CS"/>
</dbReference>